<dbReference type="Ensembl" id="ENSMMMT00000024873.1">
    <property type="protein sequence ID" value="ENSMMMP00000021929.1"/>
    <property type="gene ID" value="ENSMMMG00000019295.1"/>
</dbReference>
<protein>
    <submittedName>
        <fullName evidence="1">Uncharacterized protein</fullName>
    </submittedName>
</protein>
<evidence type="ECO:0000313" key="2">
    <source>
        <dbReference type="Proteomes" id="UP000694407"/>
    </source>
</evidence>
<accession>A0A8C6A0Y5</accession>
<evidence type="ECO:0000313" key="1">
    <source>
        <dbReference type="Ensembl" id="ENSMMMP00000021929.1"/>
    </source>
</evidence>
<keyword evidence="2" id="KW-1185">Reference proteome</keyword>
<dbReference type="GeneTree" id="ENSGT00910000148474"/>
<reference evidence="1" key="1">
    <citation type="submission" date="2025-08" db="UniProtKB">
        <authorList>
            <consortium name="Ensembl"/>
        </authorList>
    </citation>
    <scope>IDENTIFICATION</scope>
</reference>
<dbReference type="AlphaFoldDB" id="A0A8C6A0Y5"/>
<name>A0A8C6A0Y5_MARMA</name>
<reference evidence="1" key="2">
    <citation type="submission" date="2025-09" db="UniProtKB">
        <authorList>
            <consortium name="Ensembl"/>
        </authorList>
    </citation>
    <scope>IDENTIFICATION</scope>
</reference>
<proteinExistence type="predicted"/>
<sequence length="175" mass="18743">MRTSSSEGGSSSFFFSSAYLPFSGVLNEANRLLTLPFEDCLISEFSDSSHLLGSTFLSDPLWTTVLVSLLWFFKGALKLNPNKDPVAELLPNANGFDFSLLKMLFTDSEPNTNFGGETTVFVVVSDVLDISPTSEFASGTSSPCIKSVLSLVVSSNTATAILPHGDSLGVPERET</sequence>
<dbReference type="Proteomes" id="UP000694407">
    <property type="component" value="Unplaced"/>
</dbReference>
<organism evidence="1 2">
    <name type="scientific">Marmota marmota marmota</name>
    <name type="common">Alpine marmot</name>
    <dbReference type="NCBI Taxonomy" id="9994"/>
    <lineage>
        <taxon>Eukaryota</taxon>
        <taxon>Metazoa</taxon>
        <taxon>Chordata</taxon>
        <taxon>Craniata</taxon>
        <taxon>Vertebrata</taxon>
        <taxon>Euteleostomi</taxon>
        <taxon>Mammalia</taxon>
        <taxon>Eutheria</taxon>
        <taxon>Euarchontoglires</taxon>
        <taxon>Glires</taxon>
        <taxon>Rodentia</taxon>
        <taxon>Sciuromorpha</taxon>
        <taxon>Sciuridae</taxon>
        <taxon>Xerinae</taxon>
        <taxon>Marmotini</taxon>
        <taxon>Marmota</taxon>
    </lineage>
</organism>